<reference evidence="3" key="1">
    <citation type="journal article" date="2023" name="Mol. Phylogenet. Evol.">
        <title>Genome-scale phylogeny and comparative genomics of the fungal order Sordariales.</title>
        <authorList>
            <person name="Hensen N."/>
            <person name="Bonometti L."/>
            <person name="Westerberg I."/>
            <person name="Brannstrom I.O."/>
            <person name="Guillou S."/>
            <person name="Cros-Aarteil S."/>
            <person name="Calhoun S."/>
            <person name="Haridas S."/>
            <person name="Kuo A."/>
            <person name="Mondo S."/>
            <person name="Pangilinan J."/>
            <person name="Riley R."/>
            <person name="LaButti K."/>
            <person name="Andreopoulos B."/>
            <person name="Lipzen A."/>
            <person name="Chen C."/>
            <person name="Yan M."/>
            <person name="Daum C."/>
            <person name="Ng V."/>
            <person name="Clum A."/>
            <person name="Steindorff A."/>
            <person name="Ohm R.A."/>
            <person name="Martin F."/>
            <person name="Silar P."/>
            <person name="Natvig D.O."/>
            <person name="Lalanne C."/>
            <person name="Gautier V."/>
            <person name="Ament-Velasquez S.L."/>
            <person name="Kruys A."/>
            <person name="Hutchinson M.I."/>
            <person name="Powell A.J."/>
            <person name="Barry K."/>
            <person name="Miller A.N."/>
            <person name="Grigoriev I.V."/>
            <person name="Debuchy R."/>
            <person name="Gladieux P."/>
            <person name="Hiltunen Thoren M."/>
            <person name="Johannesson H."/>
        </authorList>
    </citation>
    <scope>NUCLEOTIDE SEQUENCE</scope>
    <source>
        <strain evidence="3">PSN243</strain>
    </source>
</reference>
<dbReference type="InterPro" id="IPR010610">
    <property type="entry name" value="EryCIII-like_C"/>
</dbReference>
<dbReference type="PANTHER" id="PTHR21015:SF22">
    <property type="entry name" value="GLYCOSYLTRANSFERASE"/>
    <property type="match status" value="1"/>
</dbReference>
<evidence type="ECO:0000259" key="2">
    <source>
        <dbReference type="Pfam" id="PF06722"/>
    </source>
</evidence>
<dbReference type="Pfam" id="PF06722">
    <property type="entry name" value="EryCIII-like_C"/>
    <property type="match status" value="1"/>
</dbReference>
<evidence type="ECO:0000313" key="3">
    <source>
        <dbReference type="EMBL" id="KAK4454834.1"/>
    </source>
</evidence>
<sequence length="459" mass="50098">MGSLSPQKPIIIGAAYPLSGHTGGPLQVAGHLASRGYKVYFITGPYYKDSTEKLGITYVENNYQLNEKYVQERMQIPDLGVRIAEDLKHFFGDAIVISHQLLRYTLELVRAQHPDHTVVLLHEVMFMGLLPFVHGAPLPKGYTSLPPTINFATHNNPIPDPSLPPFGPGLPYDPTPENKALWKTIYDSLAPMDTLINTHWTSLMRPLGATRPLTGSFWTTVMTLGDVTVQPTSPSTEYPHPPTSHKFAFIGGLPLKPLSPSYTPPPWFSTLQSNSSLPLTSPNRKKVIFLTQGTVSPDYTQLILPGITALSPDPSLLVIATLGQRGASLSLPFAQPANVHIADYLPYDLILSHTDVFVSNGGYNSFMHGVMNGVPMVLAGMDADKGEVAARGEWCGVAVNLRSGTPEGEEIRRAVGRVLAEKRFKERAVELRVENERLGALGRVEGIIEGLVKGSIIDN</sequence>
<dbReference type="PANTHER" id="PTHR21015">
    <property type="entry name" value="UDP-N-ACETYLGLUCOSAMINE--N-ACETYLMURAMYL-(PENTAPEPTIDE) PYROPHOSPHORYL-UNDECAPRENOL N-ACETYLGLUCOSAMINE TRANSFERASE 1"/>
    <property type="match status" value="1"/>
</dbReference>
<keyword evidence="4" id="KW-1185">Reference proteome</keyword>
<protein>
    <submittedName>
        <fullName evidence="3">Glycosyltransferase</fullName>
    </submittedName>
</protein>
<dbReference type="Gene3D" id="3.40.50.2000">
    <property type="entry name" value="Glycogen Phosphorylase B"/>
    <property type="match status" value="2"/>
</dbReference>
<dbReference type="AlphaFoldDB" id="A0AAV9H1E0"/>
<comment type="caution">
    <text evidence="3">The sequence shown here is derived from an EMBL/GenBank/DDBJ whole genome shotgun (WGS) entry which is preliminary data.</text>
</comment>
<dbReference type="InterPro" id="IPR002213">
    <property type="entry name" value="UDP_glucos_trans"/>
</dbReference>
<dbReference type="GO" id="GO:0008194">
    <property type="term" value="F:UDP-glycosyltransferase activity"/>
    <property type="evidence" value="ECO:0007669"/>
    <property type="project" value="InterPro"/>
</dbReference>
<organism evidence="3 4">
    <name type="scientific">Podospora aff. communis PSN243</name>
    <dbReference type="NCBI Taxonomy" id="3040156"/>
    <lineage>
        <taxon>Eukaryota</taxon>
        <taxon>Fungi</taxon>
        <taxon>Dikarya</taxon>
        <taxon>Ascomycota</taxon>
        <taxon>Pezizomycotina</taxon>
        <taxon>Sordariomycetes</taxon>
        <taxon>Sordariomycetidae</taxon>
        <taxon>Sordariales</taxon>
        <taxon>Podosporaceae</taxon>
        <taxon>Podospora</taxon>
    </lineage>
</organism>
<feature type="domain" description="Erythromycin biosynthesis protein CIII-like C-terminal" evidence="2">
    <location>
        <begin position="334"/>
        <end position="435"/>
    </location>
</feature>
<dbReference type="CDD" id="cd03784">
    <property type="entry name" value="GT1_Gtf-like"/>
    <property type="match status" value="1"/>
</dbReference>
<gene>
    <name evidence="3" type="ORF">QBC34DRAFT_481647</name>
</gene>
<dbReference type="EMBL" id="MU865915">
    <property type="protein sequence ID" value="KAK4454834.1"/>
    <property type="molecule type" value="Genomic_DNA"/>
</dbReference>
<dbReference type="GO" id="GO:0016758">
    <property type="term" value="F:hexosyltransferase activity"/>
    <property type="evidence" value="ECO:0007669"/>
    <property type="project" value="UniProtKB-ARBA"/>
</dbReference>
<dbReference type="Proteomes" id="UP001321760">
    <property type="component" value="Unassembled WGS sequence"/>
</dbReference>
<keyword evidence="1" id="KW-0808">Transferase</keyword>
<proteinExistence type="predicted"/>
<dbReference type="SUPFAM" id="SSF53756">
    <property type="entry name" value="UDP-Glycosyltransferase/glycogen phosphorylase"/>
    <property type="match status" value="1"/>
</dbReference>
<accession>A0AAV9H1E0</accession>
<name>A0AAV9H1E0_9PEZI</name>
<evidence type="ECO:0000313" key="4">
    <source>
        <dbReference type="Proteomes" id="UP001321760"/>
    </source>
</evidence>
<reference evidence="3" key="2">
    <citation type="submission" date="2023-05" db="EMBL/GenBank/DDBJ databases">
        <authorList>
            <consortium name="Lawrence Berkeley National Laboratory"/>
            <person name="Steindorff A."/>
            <person name="Hensen N."/>
            <person name="Bonometti L."/>
            <person name="Westerberg I."/>
            <person name="Brannstrom I.O."/>
            <person name="Guillou S."/>
            <person name="Cros-Aarteil S."/>
            <person name="Calhoun S."/>
            <person name="Haridas S."/>
            <person name="Kuo A."/>
            <person name="Mondo S."/>
            <person name="Pangilinan J."/>
            <person name="Riley R."/>
            <person name="Labutti K."/>
            <person name="Andreopoulos B."/>
            <person name="Lipzen A."/>
            <person name="Chen C."/>
            <person name="Yanf M."/>
            <person name="Daum C."/>
            <person name="Ng V."/>
            <person name="Clum A."/>
            <person name="Ohm R."/>
            <person name="Martin F."/>
            <person name="Silar P."/>
            <person name="Natvig D."/>
            <person name="Lalanne C."/>
            <person name="Gautier V."/>
            <person name="Ament-Velasquez S.L."/>
            <person name="Kruys A."/>
            <person name="Hutchinson M.I."/>
            <person name="Powell A.J."/>
            <person name="Barry K."/>
            <person name="Miller A.N."/>
            <person name="Grigoriev I.V."/>
            <person name="Debuchy R."/>
            <person name="Gladieux P."/>
            <person name="Thoren M.H."/>
            <person name="Johannesson H."/>
        </authorList>
    </citation>
    <scope>NUCLEOTIDE SEQUENCE</scope>
    <source>
        <strain evidence="3">PSN243</strain>
    </source>
</reference>
<evidence type="ECO:0000256" key="1">
    <source>
        <dbReference type="ARBA" id="ARBA00022679"/>
    </source>
</evidence>